<gene>
    <name evidence="2" type="ORF">JEQ17_01010</name>
</gene>
<reference evidence="2 3" key="1">
    <citation type="submission" date="2020-12" db="EMBL/GenBank/DDBJ databases">
        <title>A novel species.</title>
        <authorList>
            <person name="Li K."/>
        </authorList>
    </citation>
    <scope>NUCLEOTIDE SEQUENCE [LARGE SCALE GENOMIC DNA]</scope>
    <source>
        <strain evidence="2 3">ZYC-3</strain>
    </source>
</reference>
<accession>A0A7T7KTH6</accession>
<name>A0A7T7KTH6_9ACTN</name>
<organism evidence="2 3">
    <name type="scientific">Streptomyces liliifuscus</name>
    <dbReference type="NCBI Taxonomy" id="2797636"/>
    <lineage>
        <taxon>Bacteria</taxon>
        <taxon>Bacillati</taxon>
        <taxon>Actinomycetota</taxon>
        <taxon>Actinomycetes</taxon>
        <taxon>Kitasatosporales</taxon>
        <taxon>Streptomycetaceae</taxon>
        <taxon>Streptomyces</taxon>
    </lineage>
</organism>
<dbReference type="RefSeq" id="WP_200393379.1">
    <property type="nucleotide sequence ID" value="NZ_CP066831.1"/>
</dbReference>
<evidence type="ECO:0000313" key="3">
    <source>
        <dbReference type="Proteomes" id="UP000595636"/>
    </source>
</evidence>
<sequence length="82" mass="9271">MRSRSPHRNSQDHRQSQALSGQPYTLPEDAVEWVEALAALRREVTHPWIYPFREQVTRACGRAALALRAGAPEPRQPTPRGS</sequence>
<protein>
    <submittedName>
        <fullName evidence="2">Uncharacterized protein</fullName>
    </submittedName>
</protein>
<evidence type="ECO:0000313" key="2">
    <source>
        <dbReference type="EMBL" id="QQM38210.1"/>
    </source>
</evidence>
<evidence type="ECO:0000256" key="1">
    <source>
        <dbReference type="SAM" id="MobiDB-lite"/>
    </source>
</evidence>
<dbReference type="AlphaFoldDB" id="A0A7T7KTH6"/>
<dbReference type="KEGG" id="slf:JEQ17_01010"/>
<feature type="region of interest" description="Disordered" evidence="1">
    <location>
        <begin position="1"/>
        <end position="25"/>
    </location>
</feature>
<keyword evidence="3" id="KW-1185">Reference proteome</keyword>
<dbReference type="Proteomes" id="UP000595636">
    <property type="component" value="Chromosome"/>
</dbReference>
<dbReference type="EMBL" id="CP066831">
    <property type="protein sequence ID" value="QQM38210.1"/>
    <property type="molecule type" value="Genomic_DNA"/>
</dbReference>
<proteinExistence type="predicted"/>